<reference evidence="3" key="1">
    <citation type="submission" date="2018-12" db="EMBL/GenBank/DDBJ databases">
        <title>Complete genome sequence of Roseovarius sp. MME-070.</title>
        <authorList>
            <person name="Nam Y.-D."/>
            <person name="Kang J."/>
            <person name="Chung W.-H."/>
            <person name="Park Y.S."/>
        </authorList>
    </citation>
    <scope>NUCLEOTIDE SEQUENCE [LARGE SCALE GENOMIC DNA]</scope>
    <source>
        <strain evidence="3">MME-070</strain>
    </source>
</reference>
<evidence type="ECO:0000259" key="1">
    <source>
        <dbReference type="Pfam" id="PF06568"/>
    </source>
</evidence>
<dbReference type="AlphaFoldDB" id="A0A6I6IT19"/>
<dbReference type="EMBL" id="CP034348">
    <property type="protein sequence ID" value="QGX99284.1"/>
    <property type="molecule type" value="Genomic_DNA"/>
</dbReference>
<sequence length="66" mass="7120">MAVTDFARSAVAPAGLFAGLFGKIATVYTAWATERQTRAALSRLSDRELEDIGLCRGDIDFVARSL</sequence>
<feature type="domain" description="YjiS-like" evidence="1">
    <location>
        <begin position="25"/>
        <end position="60"/>
    </location>
</feature>
<evidence type="ECO:0000313" key="3">
    <source>
        <dbReference type="Proteomes" id="UP000428330"/>
    </source>
</evidence>
<protein>
    <submittedName>
        <fullName evidence="2">DUF1127 domain-containing protein</fullName>
    </submittedName>
</protein>
<dbReference type="KEGG" id="rom:EI983_13815"/>
<accession>A0A6I6IT19</accession>
<name>A0A6I6IT19_9RHOB</name>
<dbReference type="RefSeq" id="WP_157707965.1">
    <property type="nucleotide sequence ID" value="NZ_CP034348.1"/>
</dbReference>
<dbReference type="InterPro" id="IPR009506">
    <property type="entry name" value="YjiS-like"/>
</dbReference>
<dbReference type="Proteomes" id="UP000428330">
    <property type="component" value="Chromosome"/>
</dbReference>
<organism evidence="2 3">
    <name type="scientific">Roseovarius faecimaris</name>
    <dbReference type="NCBI Taxonomy" id="2494550"/>
    <lineage>
        <taxon>Bacteria</taxon>
        <taxon>Pseudomonadati</taxon>
        <taxon>Pseudomonadota</taxon>
        <taxon>Alphaproteobacteria</taxon>
        <taxon>Rhodobacterales</taxon>
        <taxon>Roseobacteraceae</taxon>
        <taxon>Roseovarius</taxon>
    </lineage>
</organism>
<keyword evidence="3" id="KW-1185">Reference proteome</keyword>
<gene>
    <name evidence="2" type="ORF">EI983_13815</name>
</gene>
<dbReference type="Pfam" id="PF06568">
    <property type="entry name" value="YjiS-like"/>
    <property type="match status" value="1"/>
</dbReference>
<dbReference type="OrthoDB" id="8116725at2"/>
<proteinExistence type="predicted"/>
<evidence type="ECO:0000313" key="2">
    <source>
        <dbReference type="EMBL" id="QGX99284.1"/>
    </source>
</evidence>